<protein>
    <submittedName>
        <fullName evidence="2">Uncharacterized protein</fullName>
    </submittedName>
</protein>
<comment type="caution">
    <text evidence="2">The sequence shown here is derived from an EMBL/GenBank/DDBJ whole genome shotgun (WGS) entry which is preliminary data.</text>
</comment>
<reference evidence="2" key="1">
    <citation type="submission" date="2022-04" db="EMBL/GenBank/DDBJ databases">
        <title>Carnegiea gigantea Genome sequencing and assembly v2.</title>
        <authorList>
            <person name="Copetti D."/>
            <person name="Sanderson M.J."/>
            <person name="Burquez A."/>
            <person name="Wojciechowski M.F."/>
        </authorList>
    </citation>
    <scope>NUCLEOTIDE SEQUENCE</scope>
    <source>
        <strain evidence="2">SGP5-SGP5p</strain>
        <tissue evidence="2">Aerial part</tissue>
    </source>
</reference>
<feature type="region of interest" description="Disordered" evidence="1">
    <location>
        <begin position="87"/>
        <end position="134"/>
    </location>
</feature>
<gene>
    <name evidence="2" type="ORF">Cgig2_011578</name>
</gene>
<evidence type="ECO:0000256" key="1">
    <source>
        <dbReference type="SAM" id="MobiDB-lite"/>
    </source>
</evidence>
<dbReference type="Proteomes" id="UP001153076">
    <property type="component" value="Unassembled WGS sequence"/>
</dbReference>
<dbReference type="EMBL" id="JAKOGI010000265">
    <property type="protein sequence ID" value="KAJ8438216.1"/>
    <property type="molecule type" value="Genomic_DNA"/>
</dbReference>
<feature type="compositionally biased region" description="Acidic residues" evidence="1">
    <location>
        <begin position="92"/>
        <end position="101"/>
    </location>
</feature>
<evidence type="ECO:0000313" key="3">
    <source>
        <dbReference type="Proteomes" id="UP001153076"/>
    </source>
</evidence>
<evidence type="ECO:0000313" key="2">
    <source>
        <dbReference type="EMBL" id="KAJ8438216.1"/>
    </source>
</evidence>
<proteinExistence type="predicted"/>
<dbReference type="AlphaFoldDB" id="A0A9Q1K8B7"/>
<name>A0A9Q1K8B7_9CARY</name>
<accession>A0A9Q1K8B7</accession>
<feature type="region of interest" description="Disordered" evidence="1">
    <location>
        <begin position="1"/>
        <end position="31"/>
    </location>
</feature>
<sequence>MCSDPLITAPRRPGTHNCSPPEEPRSIDRGWGGFKSFRKRVPINLNKMKVMVHDRHAIGDLSFFPAMGASGSQRNRIEHNVPMDFEEHMGDSDEASEDDSNDQVQLTAGKESRSPPRSVHTNAQKRRSVGGSSEYIRDEQDSDYFVIFDDGDISRYLRVRGMDDEEEHAIDTLILYTLVGSSSQQAPSSHQRLAKMIVEIVAISLYIFAKEASYNDA</sequence>
<keyword evidence="3" id="KW-1185">Reference proteome</keyword>
<organism evidence="2 3">
    <name type="scientific">Carnegiea gigantea</name>
    <dbReference type="NCBI Taxonomy" id="171969"/>
    <lineage>
        <taxon>Eukaryota</taxon>
        <taxon>Viridiplantae</taxon>
        <taxon>Streptophyta</taxon>
        <taxon>Embryophyta</taxon>
        <taxon>Tracheophyta</taxon>
        <taxon>Spermatophyta</taxon>
        <taxon>Magnoliopsida</taxon>
        <taxon>eudicotyledons</taxon>
        <taxon>Gunneridae</taxon>
        <taxon>Pentapetalae</taxon>
        <taxon>Caryophyllales</taxon>
        <taxon>Cactineae</taxon>
        <taxon>Cactaceae</taxon>
        <taxon>Cactoideae</taxon>
        <taxon>Echinocereeae</taxon>
        <taxon>Carnegiea</taxon>
    </lineage>
</organism>